<accession>A0ABV0RBQ3</accession>
<evidence type="ECO:0000313" key="2">
    <source>
        <dbReference type="Proteomes" id="UP001434883"/>
    </source>
</evidence>
<comment type="caution">
    <text evidence="1">The sequence shown here is derived from an EMBL/GenBank/DDBJ whole genome shotgun (WGS) entry which is preliminary data.</text>
</comment>
<sequence length="123" mass="14422">MMFVPHLYFTNPSLMAESLPRDKGSLHATLSQFMTNYPDLRKVAMISLQVDHRTVETGRAWSTHDNFRSRVLQWVHFRLRARWLITSFPVCNGLACARERLTCICIMRCYYVSMCKLCIFQAL</sequence>
<gene>
    <name evidence="1" type="ORF">XENOCAPTIV_020998</name>
</gene>
<proteinExistence type="predicted"/>
<name>A0ABV0RBQ3_9TELE</name>
<keyword evidence="2" id="KW-1185">Reference proteome</keyword>
<protein>
    <submittedName>
        <fullName evidence="1">Uncharacterized protein</fullName>
    </submittedName>
</protein>
<organism evidence="1 2">
    <name type="scientific">Xenoophorus captivus</name>
    <dbReference type="NCBI Taxonomy" id="1517983"/>
    <lineage>
        <taxon>Eukaryota</taxon>
        <taxon>Metazoa</taxon>
        <taxon>Chordata</taxon>
        <taxon>Craniata</taxon>
        <taxon>Vertebrata</taxon>
        <taxon>Euteleostomi</taxon>
        <taxon>Actinopterygii</taxon>
        <taxon>Neopterygii</taxon>
        <taxon>Teleostei</taxon>
        <taxon>Neoteleostei</taxon>
        <taxon>Acanthomorphata</taxon>
        <taxon>Ovalentaria</taxon>
        <taxon>Atherinomorphae</taxon>
        <taxon>Cyprinodontiformes</taxon>
        <taxon>Goodeidae</taxon>
        <taxon>Xenoophorus</taxon>
    </lineage>
</organism>
<dbReference type="Proteomes" id="UP001434883">
    <property type="component" value="Unassembled WGS sequence"/>
</dbReference>
<dbReference type="EMBL" id="JAHRIN010038173">
    <property type="protein sequence ID" value="MEQ2204922.1"/>
    <property type="molecule type" value="Genomic_DNA"/>
</dbReference>
<reference evidence="1 2" key="1">
    <citation type="submission" date="2021-06" db="EMBL/GenBank/DDBJ databases">
        <authorList>
            <person name="Palmer J.M."/>
        </authorList>
    </citation>
    <scope>NUCLEOTIDE SEQUENCE [LARGE SCALE GENOMIC DNA]</scope>
    <source>
        <strain evidence="1 2">XC_2019</strain>
        <tissue evidence="1">Muscle</tissue>
    </source>
</reference>
<evidence type="ECO:0000313" key="1">
    <source>
        <dbReference type="EMBL" id="MEQ2204922.1"/>
    </source>
</evidence>